<feature type="transmembrane region" description="Helical" evidence="1">
    <location>
        <begin position="20"/>
        <end position="37"/>
    </location>
</feature>
<comment type="caution">
    <text evidence="2">The sequence shown here is derived from an EMBL/GenBank/DDBJ whole genome shotgun (WGS) entry which is preliminary data.</text>
</comment>
<gene>
    <name evidence="2" type="primary">AVEN_208399_1</name>
    <name evidence="2" type="ORF">NPIL_634981</name>
</gene>
<feature type="transmembrane region" description="Helical" evidence="1">
    <location>
        <begin position="82"/>
        <end position="101"/>
    </location>
</feature>
<accession>A0A8X6MN04</accession>
<feature type="transmembrane region" description="Helical" evidence="1">
    <location>
        <begin position="138"/>
        <end position="157"/>
    </location>
</feature>
<protein>
    <recommendedName>
        <fullName evidence="4">Gustatory receptor</fullName>
    </recommendedName>
</protein>
<feature type="transmembrane region" description="Helical" evidence="1">
    <location>
        <begin position="265"/>
        <end position="284"/>
    </location>
</feature>
<feature type="transmembrane region" description="Helical" evidence="1">
    <location>
        <begin position="296"/>
        <end position="314"/>
    </location>
</feature>
<evidence type="ECO:0000313" key="3">
    <source>
        <dbReference type="Proteomes" id="UP000887013"/>
    </source>
</evidence>
<organism evidence="2 3">
    <name type="scientific">Nephila pilipes</name>
    <name type="common">Giant wood spider</name>
    <name type="synonym">Nephila maculata</name>
    <dbReference type="NCBI Taxonomy" id="299642"/>
    <lineage>
        <taxon>Eukaryota</taxon>
        <taxon>Metazoa</taxon>
        <taxon>Ecdysozoa</taxon>
        <taxon>Arthropoda</taxon>
        <taxon>Chelicerata</taxon>
        <taxon>Arachnida</taxon>
        <taxon>Araneae</taxon>
        <taxon>Araneomorphae</taxon>
        <taxon>Entelegynae</taxon>
        <taxon>Araneoidea</taxon>
        <taxon>Nephilidae</taxon>
        <taxon>Nephila</taxon>
    </lineage>
</organism>
<sequence>MKTLKINNRAPKLNRKQTKINWLLKCFILIGIPFYDYGETQKNGISSLVKFWLKICVEVFFTSFGVHITLNSSSGIRGKSWFLKLATLALAVVWLLLRLSLAFKRSQIIRLIASINKFKNKVRKKFFKCRKHDTVMPVLFNIVMPLAISQIFLLFLIRNYDQLDDRFKSDLLHYCIEDPVCVITIIPLYCGIHILYSFVTPSLSMTLFYYIHRTYDKSLKHLILEIHCTLLTNMSHETIERSMSAIIEATKVYRLIENVLSLSMFLMYVLVFINFLNIVALNVVNYADKTVTLRTIYCFIVFAWTTGCFFHLTLKASNLVDVCNLWKNLKQDIIKNCIHKQIYPSDVVSHLLLFNETADLNLIYTGWGMFDLDRSLLLAMVGAIVSYSVLIITI</sequence>
<keyword evidence="1" id="KW-0812">Transmembrane</keyword>
<keyword evidence="1" id="KW-0472">Membrane</keyword>
<keyword evidence="1" id="KW-1133">Transmembrane helix</keyword>
<evidence type="ECO:0000313" key="2">
    <source>
        <dbReference type="EMBL" id="GFS68876.1"/>
    </source>
</evidence>
<reference evidence="2" key="1">
    <citation type="submission" date="2020-08" db="EMBL/GenBank/DDBJ databases">
        <title>Multicomponent nature underlies the extraordinary mechanical properties of spider dragline silk.</title>
        <authorList>
            <person name="Kono N."/>
            <person name="Nakamura H."/>
            <person name="Mori M."/>
            <person name="Yoshida Y."/>
            <person name="Ohtoshi R."/>
            <person name="Malay A.D."/>
            <person name="Moran D.A.P."/>
            <person name="Tomita M."/>
            <person name="Numata K."/>
            <person name="Arakawa K."/>
        </authorList>
    </citation>
    <scope>NUCLEOTIDE SEQUENCE</scope>
</reference>
<dbReference type="EMBL" id="BMAW01000424">
    <property type="protein sequence ID" value="GFS68876.1"/>
    <property type="molecule type" value="Genomic_DNA"/>
</dbReference>
<feature type="transmembrane region" description="Helical" evidence="1">
    <location>
        <begin position="375"/>
        <end position="393"/>
    </location>
</feature>
<dbReference type="Proteomes" id="UP000887013">
    <property type="component" value="Unassembled WGS sequence"/>
</dbReference>
<dbReference type="OrthoDB" id="5800391at2759"/>
<evidence type="ECO:0000256" key="1">
    <source>
        <dbReference type="SAM" id="Phobius"/>
    </source>
</evidence>
<dbReference type="AlphaFoldDB" id="A0A8X6MN04"/>
<name>A0A8X6MN04_NEPPI</name>
<proteinExistence type="predicted"/>
<evidence type="ECO:0008006" key="4">
    <source>
        <dbReference type="Google" id="ProtNLM"/>
    </source>
</evidence>
<keyword evidence="3" id="KW-1185">Reference proteome</keyword>